<keyword evidence="2" id="KW-1185">Reference proteome</keyword>
<dbReference type="EMBL" id="NHYE01005005">
    <property type="protein sequence ID" value="PPQ79345.1"/>
    <property type="molecule type" value="Genomic_DNA"/>
</dbReference>
<dbReference type="Proteomes" id="UP000284706">
    <property type="component" value="Unassembled WGS sequence"/>
</dbReference>
<accession>A0A409WLE4</accession>
<organism evidence="1 2">
    <name type="scientific">Gymnopilus dilepis</name>
    <dbReference type="NCBI Taxonomy" id="231916"/>
    <lineage>
        <taxon>Eukaryota</taxon>
        <taxon>Fungi</taxon>
        <taxon>Dikarya</taxon>
        <taxon>Basidiomycota</taxon>
        <taxon>Agaricomycotina</taxon>
        <taxon>Agaricomycetes</taxon>
        <taxon>Agaricomycetidae</taxon>
        <taxon>Agaricales</taxon>
        <taxon>Agaricineae</taxon>
        <taxon>Hymenogastraceae</taxon>
        <taxon>Gymnopilus</taxon>
    </lineage>
</organism>
<reference evidence="1 2" key="1">
    <citation type="journal article" date="2018" name="Evol. Lett.">
        <title>Horizontal gene cluster transfer increased hallucinogenic mushroom diversity.</title>
        <authorList>
            <person name="Reynolds H.T."/>
            <person name="Vijayakumar V."/>
            <person name="Gluck-Thaler E."/>
            <person name="Korotkin H.B."/>
            <person name="Matheny P.B."/>
            <person name="Slot J.C."/>
        </authorList>
    </citation>
    <scope>NUCLEOTIDE SEQUENCE [LARGE SCALE GENOMIC DNA]</scope>
    <source>
        <strain evidence="1 2">SRW20</strain>
    </source>
</reference>
<evidence type="ECO:0000313" key="2">
    <source>
        <dbReference type="Proteomes" id="UP000284706"/>
    </source>
</evidence>
<comment type="caution">
    <text evidence="1">The sequence shown here is derived from an EMBL/GenBank/DDBJ whole genome shotgun (WGS) entry which is preliminary data.</text>
</comment>
<sequence length="66" mass="7341">MADPKLKIAAQRKLGQHVHKHASNFSFSDKPFPSTSSSSSFLRIHNYGLQRKEGGLATKDTTRQTV</sequence>
<protein>
    <submittedName>
        <fullName evidence="1">Uncharacterized protein</fullName>
    </submittedName>
</protein>
<dbReference type="AlphaFoldDB" id="A0A409WLE4"/>
<gene>
    <name evidence="1" type="ORF">CVT26_007459</name>
</gene>
<evidence type="ECO:0000313" key="1">
    <source>
        <dbReference type="EMBL" id="PPQ79345.1"/>
    </source>
</evidence>
<dbReference type="InParanoid" id="A0A409WLE4"/>
<proteinExistence type="predicted"/>
<name>A0A409WLE4_9AGAR</name>